<dbReference type="SUPFAM" id="SSF50939">
    <property type="entry name" value="Sialidases"/>
    <property type="match status" value="2"/>
</dbReference>
<evidence type="ECO:0000313" key="7">
    <source>
        <dbReference type="EMBL" id="ABQ94312.1"/>
    </source>
</evidence>
<sequence>MKNIIVKTHNNKTKISEVTATIHDNNQKTVIDAAKNVNYEFLDESLGYAPNHIITKRVGKDLHVSFEVEGKDSDLIINGFFDDENQALIGLAEDGRYYYYIPDTGEVVDYVTQLEVGAIEGQALGGESMIEPLWIQMASTGLPWWATGIGGLLAAGVIGAAASSGGGGSKTEQPIDAIDDGSVNNPYSSVAEDTPLTNLKVLSNDSSPEGRPLSIVAASSPNGEVAINPDGTLNFMPAANFNGPTTITYTISDGAGGSDTATVHIDVTDVNDAPEAESQRIVADENTIIETPLTGSDVDGDVVSITVIQVPPASQGFLSYEKNGTRVEITANAVLTPEEAESVTFTVTENFNGTVNPIKFSTTDDDGAVSTPATVEITVSDVNDAPEAMDATVNTHEGTPVSVPLIATDIDGMVKSIAITAVPDAAREGVLTYIDAGGNEQIITVNTVLSVDEASTVVFTPVTNFNGAATSVTFTATDDDGLVSAPATVTLDVTDVNTPPVAEDAAITTNEDTTVPVPFTGSDVDGTVVSVTVLQVPPSNQGILVYDHDNNPDTKPVQITANAELSLAQAETVQFVPAKDFNGVVNPIRFTTTDDDGMVSSPAIVSINVSSVIDVTYVVMTGDGTVVEAEAAGYDIQLLDNEGSPVVVTQDTAVTVTFNNSTTQDADTEYSDGKSITVTIPAGSSTASFDVQTIDDYLADDGERYSLTITDVDTDEFEAVDINGFTDSNNVVHSNTVVTTIESNSTADSSNEGGYDSRDTVYVELTGDASTDEAAGSELNHQINLIDDGGNLVVLAAAQSVTVTLEYYNDGTQAADFTTKTTDVTLTGTNTGNVTNVVADDLLSEGVERYSVRIIAVSDNDNSFETLAISDSNKATGTIIDNDSAPVISIAKSSDVNEDAGTVTYTVSLSNPSTQSVSVDYATANDSAIDGEDYDAISGTLIFAAGEISKTLTVAITDDNIDEAAQDYSVTLSNPAYAAVSGTEGSVTTTIIDNDAAPVASITNASTEEGGDLVFDVTLDRTSNAATTLSFKLSDGSAIAAEGDYPNTAEVSTDGGVSWSPVSVDTTDGSFSTDVPADGSGIKVRVATTDDGIYEQDETISLSVSAPDQTTEAVGTGSITDNEAAPVVSRISSPSTDEGGELTYEIGLDKVSSADTTVSLTLADGSGSVADDADTAYEYSVDGGATWQSLSLDGGGNADVVVPAGSSDGIEVRVPTTDDTTDEPNETLLLSASTTDQIGNTRGSGTIIDNDSAPVISIAKSSDVNEDAGTVTYTVSLSNPSTQSVSVDYATANDSAIYGEDYDAISGTLIFAAGEISKTLTVAITDDNIDEAAQDYSVTLSNPTYAAVSGTEGSVTTTIIDNDAAPVASITNASTEEGGDLVFDVTLDRTSNAATTLSFKLSDGSAIAAEGDYPNTAEVSTDGGVSWSPVSVDTTDGSFSTDVPADGSGIKVRVATTDDGIYEQDETISLSVSAPDQTTEAVGTGSITDNEAAPVVSRISSPSTDEGGELTYEIGLDKVSSTDTTVSLTLADGSGSVADDADTAYEYSVDGGATWQSLSLDGGGNADVVVPAGSSDGIEVRVPTTDDTTDEPNETLLLSASTTDQIGNVRGSGTIIDNDSAPVISIAKSSDVNEDAGTVTYTVSLSNPSTQSVSVDYATANDSAIDGEDYDAISGTLIFAAGEISKTLTVAITDDNIDEAAQDYSVTLSNPAYAAVSGNEGSVTTTIIDNDAAPVASITNASTEEGGDLVFDVTLDRTSNAATTLSFKLSDGSAIAAEGDYPNTAEVSTDGGVSWTIVSVDTTDGSFSTDVPADGSGIKVRVATTDDGIYEQDETISLSVSAPDQTTEAVGTGSITDNEAAPVVSRISSPSTDEGGELTYEIGLDKVSSTDTTVSLTLADGSGSVADDADTAYEYSVDGGATWQSLSLDGGGNADVVVPAGSSDGIEVRVPTTDDTTDEPNETLLLSASTTDQTGNTRGSGSIIDNDSAPVISIAKSSDVNEDAGTVTYTVSLSNPSTQSVSVDYATANDSAIKGEDYDAISGTLIFAAGEISKTLTVAITDDNIDEAAQDYSVTLSNPAYAAVSGNEGSVTTTIIDNDAAPVASITNASTEEGGDLVFDVTLDRTSNAATTLSFKLSDGSAIAAEGDYPNTAEVSTDGGVSWSPVSVDTTDGSFSTDVPADGSGIKVRVATTDDGIYEQDETISLSVSAPDQTTEAVGTGSITDNEAAPVVSRISSPSTDEGGELTYEIGLDKVSSTDTTVSLTLADGSGSVADDADTAYEYSVDGGATWQSLSLDGGGNADVVVPAGSSDGIEVRVPTTDDTTDEPNETLLLSASTTDQIGNTRGSGTIIDNDSAPVISIAKSSDVNEDAGTVTYTVSLSNPSTQSVSVDYATANDSAIKGEDYDAISGTLIFAAGEINKTLTVAITDDNIDEAAQDYSVTLSNPAYAAVSGTEGSVTTTIIDNDAAPVASITNASTEEGGDLVFDVTLDRTSNTDTSVDLSLGNDTATLGTDTSTPIQISTDGGITWTEVTDPSRFSAIVPAGNTEILVRVPTMDDYLKEGAETLTLSAEAKDQAGTGTGSATGTGSIVDEAPTAEDTVYVRLTGDSTLTEDDDNSLEHTLELVDSSGNLVTLTGNQQVVVNLKYLDDDTNAADYSDVRLSSFTFDAASGSSITLTNSVVNDTLKEGRESYLLKASIASSQGFERVRLDAENSVIGEIIDDISPKPDTNRVQEDGISIATGNVLSNDEMGTGATVSLTTTPADASNYGSLTLDADGSYTFTLDNGLPAVQALAKGETKELVYEYRLAGNAAPTTLTIAIEGANDAPTLDLSNSNTTTTSFITTFEEGSGAVAIADSSAIVDIDTNDTINSAVVKITNAQLGDVLSVGTLPAGITATLIGSVRIELSGSASRADYQTVIDAITFNNTSATPSEIDRLIEVVVTDNNGLSRNIATTVVEVDAAPQAVNDATQVEEGGVTISSSTENLNLLTNDDLGTSDTVMTGFSYKNENGDWTPGSFDTTVDTLYGSLTISTDGSWSYTSDTAEENLAGVTDTIEYNIRDGNGDESSAAFNIMVSDTNPTALIPEVTVSESDLPNGTNEIKNSLIAHHNLNITKDADDIVDVIFNSVTIDTLVALGLTSGGEALSYEFINDGHTLTAKDTSGETVFTIELNNTNDSTGSSQSFRFTLNKTLDHASDTDVVNLPISYELKDDDSSTTQQFVVNIDDDGVRAVDNAVVEVVEKSGDMISGNVIDNDQGADANLLLNDYTYLDANGDSVTSTTFGAPVDTPTGSLTVNEDGNWSFVANKAIDNRDPAPNLQDDGSFSYTLVDADGDISNSATQTIRVTDTAPVVVSDKGVVLKEDELFGSSGMRSTHEITVTDVFSITTNADDIEE</sequence>
<dbReference type="Pfam" id="PF17963">
    <property type="entry name" value="Big_9"/>
    <property type="match status" value="2"/>
</dbReference>
<evidence type="ECO:0000256" key="4">
    <source>
        <dbReference type="ARBA" id="ARBA00023065"/>
    </source>
</evidence>
<dbReference type="GO" id="GO:0030001">
    <property type="term" value="P:metal ion transport"/>
    <property type="evidence" value="ECO:0007669"/>
    <property type="project" value="TreeGrafter"/>
</dbReference>
<gene>
    <name evidence="7" type="ordered locus">PsycPRwf_1367</name>
</gene>
<keyword evidence="4" id="KW-0406">Ion transport</keyword>
<dbReference type="GO" id="GO:0007156">
    <property type="term" value="P:homophilic cell adhesion via plasma membrane adhesion molecules"/>
    <property type="evidence" value="ECO:0007669"/>
    <property type="project" value="InterPro"/>
</dbReference>
<dbReference type="eggNOG" id="COG2373">
    <property type="taxonomic scope" value="Bacteria"/>
</dbReference>
<dbReference type="InterPro" id="IPR010221">
    <property type="entry name" value="VCBS_dom"/>
</dbReference>
<accession>A5WF71</accession>
<keyword evidence="1" id="KW-0732">Signal</keyword>
<dbReference type="GO" id="GO:0005509">
    <property type="term" value="F:calcium ion binding"/>
    <property type="evidence" value="ECO:0007669"/>
    <property type="project" value="InterPro"/>
</dbReference>
<dbReference type="Gene3D" id="2.60.40.2810">
    <property type="match status" value="1"/>
</dbReference>
<dbReference type="InterPro" id="IPR040853">
    <property type="entry name" value="RapA2_cadherin-like"/>
</dbReference>
<dbReference type="InterPro" id="IPR036278">
    <property type="entry name" value="Sialidase_sf"/>
</dbReference>
<dbReference type="PROSITE" id="PS50268">
    <property type="entry name" value="CADHERIN_2"/>
    <property type="match status" value="1"/>
</dbReference>
<keyword evidence="2" id="KW-0677">Repeat</keyword>
<dbReference type="GO" id="GO:0007154">
    <property type="term" value="P:cell communication"/>
    <property type="evidence" value="ECO:0007669"/>
    <property type="project" value="InterPro"/>
</dbReference>
<dbReference type="STRING" id="349106.PsycPRwf_1367"/>
<reference evidence="7" key="1">
    <citation type="submission" date="2007-05" db="EMBL/GenBank/DDBJ databases">
        <title>Complete sequence of chromosome of Psychrobacter sp. PRwf-1.</title>
        <authorList>
            <consortium name="US DOE Joint Genome Institute"/>
            <person name="Copeland A."/>
            <person name="Lucas S."/>
            <person name="Lapidus A."/>
            <person name="Barry K."/>
            <person name="Detter J.C."/>
            <person name="Glavina del Rio T."/>
            <person name="Hammon N."/>
            <person name="Israni S."/>
            <person name="Dalin E."/>
            <person name="Tice H."/>
            <person name="Pitluck S."/>
            <person name="Chain P."/>
            <person name="Malfatti S."/>
            <person name="Shin M."/>
            <person name="Vergez L."/>
            <person name="Schmutz J."/>
            <person name="Larimer F."/>
            <person name="Land M."/>
            <person name="Hauser L."/>
            <person name="Kyrpides N."/>
            <person name="Kim E."/>
            <person name="Tiedje J."/>
            <person name="Richardson P."/>
        </authorList>
    </citation>
    <scope>NUCLEOTIDE SEQUENCE [LARGE SCALE GENOMIC DNA]</scope>
    <source>
        <strain evidence="7">PRwf-1</strain>
    </source>
</reference>
<dbReference type="NCBIfam" id="TIGR01965">
    <property type="entry name" value="VCBS_repeat"/>
    <property type="match status" value="1"/>
</dbReference>
<dbReference type="InterPro" id="IPR051171">
    <property type="entry name" value="CaCA"/>
</dbReference>
<dbReference type="SUPFAM" id="SSF141072">
    <property type="entry name" value="CalX-like"/>
    <property type="match status" value="9"/>
</dbReference>
<dbReference type="KEGG" id="prw:PsycPRwf_1367"/>
<dbReference type="EMBL" id="CP000713">
    <property type="protein sequence ID" value="ABQ94312.1"/>
    <property type="molecule type" value="Genomic_DNA"/>
</dbReference>
<dbReference type="GO" id="GO:0016020">
    <property type="term" value="C:membrane"/>
    <property type="evidence" value="ECO:0007669"/>
    <property type="project" value="InterPro"/>
</dbReference>
<dbReference type="eggNOG" id="COG2304">
    <property type="taxonomic scope" value="Bacteria"/>
</dbReference>
<dbReference type="Gene3D" id="2.60.40.2030">
    <property type="match status" value="12"/>
</dbReference>
<dbReference type="SMART" id="SM00237">
    <property type="entry name" value="Calx_beta"/>
    <property type="match status" value="9"/>
</dbReference>
<keyword evidence="4" id="KW-0813">Transport</keyword>
<dbReference type="eggNOG" id="COG5295">
    <property type="taxonomic scope" value="Bacteria"/>
</dbReference>
<proteinExistence type="predicted"/>
<dbReference type="Pfam" id="PF03160">
    <property type="entry name" value="Calx-beta"/>
    <property type="match status" value="9"/>
</dbReference>
<feature type="region of interest" description="Disordered" evidence="5">
    <location>
        <begin position="2572"/>
        <end position="2596"/>
    </location>
</feature>
<dbReference type="PANTHER" id="PTHR11878">
    <property type="entry name" value="SODIUM/CALCIUM EXCHANGER"/>
    <property type="match status" value="1"/>
</dbReference>
<evidence type="ECO:0000256" key="2">
    <source>
        <dbReference type="ARBA" id="ARBA00022737"/>
    </source>
</evidence>
<organism evidence="7">
    <name type="scientific">Psychrobacter sp. (strain PRwf-1)</name>
    <dbReference type="NCBI Taxonomy" id="349106"/>
    <lineage>
        <taxon>Bacteria</taxon>
        <taxon>Pseudomonadati</taxon>
        <taxon>Pseudomonadota</taxon>
        <taxon>Gammaproteobacteria</taxon>
        <taxon>Moraxellales</taxon>
        <taxon>Moraxellaceae</taxon>
        <taxon>Psychrobacter</taxon>
    </lineage>
</organism>
<feature type="domain" description="Cadherin" evidence="6">
    <location>
        <begin position="275"/>
        <end position="388"/>
    </location>
</feature>
<evidence type="ECO:0000256" key="3">
    <source>
        <dbReference type="ARBA" id="ARBA00022837"/>
    </source>
</evidence>
<evidence type="ECO:0000256" key="5">
    <source>
        <dbReference type="SAM" id="MobiDB-lite"/>
    </source>
</evidence>
<dbReference type="InterPro" id="IPR002126">
    <property type="entry name" value="Cadherin-like_dom"/>
</dbReference>
<evidence type="ECO:0000259" key="6">
    <source>
        <dbReference type="PROSITE" id="PS50268"/>
    </source>
</evidence>
<dbReference type="InterPro" id="IPR013783">
    <property type="entry name" value="Ig-like_fold"/>
</dbReference>
<dbReference type="InterPro" id="IPR038081">
    <property type="entry name" value="CalX-like_sf"/>
</dbReference>
<dbReference type="Gene3D" id="2.60.40.10">
    <property type="entry name" value="Immunoglobulins"/>
    <property type="match status" value="1"/>
</dbReference>
<dbReference type="PANTHER" id="PTHR11878:SF65">
    <property type="entry name" value="NA_CA-EXCHANGE PROTEIN, ISOFORM G"/>
    <property type="match status" value="1"/>
</dbReference>
<dbReference type="InterPro" id="IPR003644">
    <property type="entry name" value="Calx_beta"/>
</dbReference>
<evidence type="ECO:0000256" key="1">
    <source>
        <dbReference type="ARBA" id="ARBA00022729"/>
    </source>
</evidence>
<dbReference type="NCBIfam" id="NF012211">
    <property type="entry name" value="tand_rpt_95"/>
    <property type="match status" value="3"/>
</dbReference>
<keyword evidence="3" id="KW-0106">Calcium</keyword>
<protein>
    <submittedName>
        <fullName evidence="7">Putative outer membrane adhesin like protein</fullName>
    </submittedName>
</protein>
<name>A5WF71_PSYWF</name>
<dbReference type="HOGENOM" id="CLU_224989_0_0_6"/>
<dbReference type="Pfam" id="PF17803">
    <property type="entry name" value="Cadherin_4"/>
    <property type="match status" value="3"/>
</dbReference>